<sequence length="93" mass="10017">MHHRYIVIIYAFNEVIYVSFTEKREVVGSAQDLSACVSACCSRAKCGVAVLQGEVCLALECHSIDACHLRPASGSLAVVVQPAGDAEWVLPPR</sequence>
<proteinExistence type="predicted"/>
<accession>A0A5B7IFQ3</accession>
<evidence type="ECO:0000313" key="6">
    <source>
        <dbReference type="Proteomes" id="UP000324222"/>
    </source>
</evidence>
<dbReference type="OrthoDB" id="536372at2759"/>
<feature type="domain" description="MANSC" evidence="4">
    <location>
        <begin position="18"/>
        <end position="78"/>
    </location>
</feature>
<keyword evidence="6" id="KW-1185">Reference proteome</keyword>
<keyword evidence="3" id="KW-0325">Glycoprotein</keyword>
<comment type="subcellular location">
    <subcellularLocation>
        <location evidence="1">Membrane</location>
    </subcellularLocation>
</comment>
<dbReference type="AlphaFoldDB" id="A0A5B7IFQ3"/>
<comment type="caution">
    <text evidence="5">The sequence shown here is derived from an EMBL/GenBank/DDBJ whole genome shotgun (WGS) entry which is preliminary data.</text>
</comment>
<evidence type="ECO:0000259" key="4">
    <source>
        <dbReference type="Pfam" id="PF23597"/>
    </source>
</evidence>
<evidence type="ECO:0000313" key="5">
    <source>
        <dbReference type="EMBL" id="MPC81095.1"/>
    </source>
</evidence>
<organism evidence="5 6">
    <name type="scientific">Portunus trituberculatus</name>
    <name type="common">Swimming crab</name>
    <name type="synonym">Neptunus trituberculatus</name>
    <dbReference type="NCBI Taxonomy" id="210409"/>
    <lineage>
        <taxon>Eukaryota</taxon>
        <taxon>Metazoa</taxon>
        <taxon>Ecdysozoa</taxon>
        <taxon>Arthropoda</taxon>
        <taxon>Crustacea</taxon>
        <taxon>Multicrustacea</taxon>
        <taxon>Malacostraca</taxon>
        <taxon>Eumalacostraca</taxon>
        <taxon>Eucarida</taxon>
        <taxon>Decapoda</taxon>
        <taxon>Pleocyemata</taxon>
        <taxon>Brachyura</taxon>
        <taxon>Eubrachyura</taxon>
        <taxon>Portunoidea</taxon>
        <taxon>Portunidae</taxon>
        <taxon>Portuninae</taxon>
        <taxon>Portunus</taxon>
    </lineage>
</organism>
<keyword evidence="2" id="KW-0472">Membrane</keyword>
<evidence type="ECO:0000256" key="1">
    <source>
        <dbReference type="ARBA" id="ARBA00004370"/>
    </source>
</evidence>
<evidence type="ECO:0000256" key="3">
    <source>
        <dbReference type="ARBA" id="ARBA00023180"/>
    </source>
</evidence>
<gene>
    <name evidence="5" type="ORF">E2C01_075696</name>
</gene>
<dbReference type="Proteomes" id="UP000324222">
    <property type="component" value="Unassembled WGS sequence"/>
</dbReference>
<protein>
    <recommendedName>
        <fullName evidence="4">MANSC domain-containing protein</fullName>
    </recommendedName>
</protein>
<name>A0A5B7IFQ3_PORTR</name>
<evidence type="ECO:0000256" key="2">
    <source>
        <dbReference type="ARBA" id="ARBA00023136"/>
    </source>
</evidence>
<dbReference type="EMBL" id="VSRR010055914">
    <property type="protein sequence ID" value="MPC81095.1"/>
    <property type="molecule type" value="Genomic_DNA"/>
</dbReference>
<dbReference type="Pfam" id="PF23597">
    <property type="entry name" value="KIAA0319_N"/>
    <property type="match status" value="1"/>
</dbReference>
<dbReference type="InterPro" id="IPR013980">
    <property type="entry name" value="MANSC_dom"/>
</dbReference>
<reference evidence="5 6" key="1">
    <citation type="submission" date="2019-05" db="EMBL/GenBank/DDBJ databases">
        <title>Another draft genome of Portunus trituberculatus and its Hox gene families provides insights of decapod evolution.</title>
        <authorList>
            <person name="Jeong J.-H."/>
            <person name="Song I."/>
            <person name="Kim S."/>
            <person name="Choi T."/>
            <person name="Kim D."/>
            <person name="Ryu S."/>
            <person name="Kim W."/>
        </authorList>
    </citation>
    <scope>NUCLEOTIDE SEQUENCE [LARGE SCALE GENOMIC DNA]</scope>
    <source>
        <tissue evidence="5">Muscle</tissue>
    </source>
</reference>
<dbReference type="GO" id="GO:0016020">
    <property type="term" value="C:membrane"/>
    <property type="evidence" value="ECO:0007669"/>
    <property type="project" value="UniProtKB-SubCell"/>
</dbReference>